<dbReference type="InterPro" id="IPR004239">
    <property type="entry name" value="DUF228"/>
</dbReference>
<keyword evidence="2" id="KW-1185">Reference proteome</keyword>
<proteinExistence type="predicted"/>
<sequence>MFDTNPDHPEHYFKTDYIDNIATFKTYNFTTHDNVFLSKGFIETQEKLYKDIPAYKARVLLGEWIASTDSIFTQINITEDYVFTSPIAYLDPAFSIGGDNTALCVMERVDDKYYAFVFQDQRPANDPYIMNMVKTVLENFNVHTLYLEDRDDTKGSDGVCTSSKDKIENYPAKGYPYKRGVKLSFGDGTTELEVEAGGEDDLYGVCTDIDEFSGMATVIPITNNFTGYLTFKKNGENGIKPGDKLHFNAHGELEKNAGGAQKSANAIALSKVHKLNDDLSIVLASVFGNRALKGN</sequence>
<dbReference type="EMBL" id="JACHFC010000015">
    <property type="protein sequence ID" value="MBB6208592.1"/>
    <property type="molecule type" value="Genomic_DNA"/>
</dbReference>
<accession>A0A7X0DLV9</accession>
<dbReference type="Proteomes" id="UP000575983">
    <property type="component" value="Unassembled WGS sequence"/>
</dbReference>
<dbReference type="InterPro" id="IPR027417">
    <property type="entry name" value="P-loop_NTPase"/>
</dbReference>
<evidence type="ECO:0000313" key="2">
    <source>
        <dbReference type="Proteomes" id="UP000575983"/>
    </source>
</evidence>
<dbReference type="AlphaFoldDB" id="A0A7X0DLV9"/>
<evidence type="ECO:0008006" key="3">
    <source>
        <dbReference type="Google" id="ProtNLM"/>
    </source>
</evidence>
<dbReference type="Pfam" id="PF03237">
    <property type="entry name" value="Terminase_6N"/>
    <property type="match status" value="1"/>
</dbReference>
<comment type="caution">
    <text evidence="1">The sequence shown here is derived from an EMBL/GenBank/DDBJ whole genome shotgun (WGS) entry which is preliminary data.</text>
</comment>
<reference evidence="1 2" key="1">
    <citation type="submission" date="2020-08" db="EMBL/GenBank/DDBJ databases">
        <title>Genomic Encyclopedia of Type Strains, Phase IV (KMG-IV): sequencing the most valuable type-strain genomes for metagenomic binning, comparative biology and taxonomic classification.</title>
        <authorList>
            <person name="Goeker M."/>
        </authorList>
    </citation>
    <scope>NUCLEOTIDE SEQUENCE [LARGE SCALE GENOMIC DNA]</scope>
    <source>
        <strain evidence="1 2">DSM 17992</strain>
    </source>
</reference>
<evidence type="ECO:0000313" key="1">
    <source>
        <dbReference type="EMBL" id="MBB6208592.1"/>
    </source>
</evidence>
<name>A0A7X0DLV9_9SPIR</name>
<protein>
    <recommendedName>
        <fullName evidence="3">Lipoprotein</fullName>
    </recommendedName>
</protein>
<dbReference type="Gene3D" id="3.40.50.300">
    <property type="entry name" value="P-loop containing nucleotide triphosphate hydrolases"/>
    <property type="match status" value="1"/>
</dbReference>
<organism evidence="1 2">
    <name type="scientific">Borreliella lanei</name>
    <dbReference type="NCBI Taxonomy" id="373540"/>
    <lineage>
        <taxon>Bacteria</taxon>
        <taxon>Pseudomonadati</taxon>
        <taxon>Spirochaetota</taxon>
        <taxon>Spirochaetia</taxon>
        <taxon>Spirochaetales</taxon>
        <taxon>Borreliaceae</taxon>
        <taxon>Borreliella</taxon>
    </lineage>
</organism>
<dbReference type="Pfam" id="PF02989">
    <property type="entry name" value="DUF228"/>
    <property type="match status" value="1"/>
</dbReference>
<gene>
    <name evidence="1" type="ORF">HNQ06_001122</name>
</gene>